<dbReference type="Proteomes" id="UP000198733">
    <property type="component" value="Unassembled WGS sequence"/>
</dbReference>
<evidence type="ECO:0000313" key="2">
    <source>
        <dbReference type="EMBL" id="SEQ24073.1"/>
    </source>
</evidence>
<sequence length="181" mass="19890">MKKVLVGIATVGVVSIGGIFAVSGMDKEKEPETSAAASNETGESNVVEEPIDEEKEEVVEIPTERTVDTGPNPPWKHFKSEKIEELHENGETVYLYSDAIEIEEHAIDIINTEVPEGAPATKGDIAKSTARHLDLFIVEVSDYVDNQAYFDKLGEVSQALKNEQYDSVPTLIEEAKTLRES</sequence>
<name>A0A1H9EFN8_9BACI</name>
<keyword evidence="3" id="KW-1185">Reference proteome</keyword>
<organism evidence="2 3">
    <name type="scientific">Virgibacillus subterraneus</name>
    <dbReference type="NCBI Taxonomy" id="621109"/>
    <lineage>
        <taxon>Bacteria</taxon>
        <taxon>Bacillati</taxon>
        <taxon>Bacillota</taxon>
        <taxon>Bacilli</taxon>
        <taxon>Bacillales</taxon>
        <taxon>Bacillaceae</taxon>
        <taxon>Virgibacillus</taxon>
    </lineage>
</organism>
<gene>
    <name evidence="2" type="ORF">SAMN05216232_2002</name>
</gene>
<reference evidence="2 3" key="1">
    <citation type="submission" date="2016-10" db="EMBL/GenBank/DDBJ databases">
        <authorList>
            <person name="Varghese N."/>
            <person name="Submissions S."/>
        </authorList>
    </citation>
    <scope>NUCLEOTIDE SEQUENCE [LARGE SCALE GENOMIC DNA]</scope>
    <source>
        <strain evidence="2 3">CGMCC 1.7734</strain>
    </source>
</reference>
<feature type="compositionally biased region" description="Polar residues" evidence="1">
    <location>
        <begin position="35"/>
        <end position="44"/>
    </location>
</feature>
<protein>
    <submittedName>
        <fullName evidence="2">Uncharacterized protein</fullName>
    </submittedName>
</protein>
<accession>A0A1H9EFN8</accession>
<dbReference type="EMBL" id="FOEH01000002">
    <property type="protein sequence ID" value="SEQ24073.1"/>
    <property type="molecule type" value="Genomic_DNA"/>
</dbReference>
<evidence type="ECO:0000256" key="1">
    <source>
        <dbReference type="SAM" id="MobiDB-lite"/>
    </source>
</evidence>
<dbReference type="RefSeq" id="WP_092504008.1">
    <property type="nucleotide sequence ID" value="NZ_FOEH01000002.1"/>
</dbReference>
<proteinExistence type="predicted"/>
<comment type="caution">
    <text evidence="2">The sequence shown here is derived from an EMBL/GenBank/DDBJ whole genome shotgun (WGS) entry which is preliminary data.</text>
</comment>
<feature type="region of interest" description="Disordered" evidence="1">
    <location>
        <begin position="26"/>
        <end position="55"/>
    </location>
</feature>
<evidence type="ECO:0000313" key="3">
    <source>
        <dbReference type="Proteomes" id="UP000198733"/>
    </source>
</evidence>